<evidence type="ECO:0000256" key="6">
    <source>
        <dbReference type="ARBA" id="ARBA00022824"/>
    </source>
</evidence>
<evidence type="ECO:0000256" key="10">
    <source>
        <dbReference type="ARBA" id="ARBA00023136"/>
    </source>
</evidence>
<dbReference type="InterPro" id="IPR017972">
    <property type="entry name" value="Cyt_P450_CS"/>
</dbReference>
<feature type="binding site" description="axial binding residue" evidence="12">
    <location>
        <position position="1303"/>
    </location>
    <ligand>
        <name>heme</name>
        <dbReference type="ChEBI" id="CHEBI:30413"/>
    </ligand>
    <ligandPart>
        <name>Fe</name>
        <dbReference type="ChEBI" id="CHEBI:18248"/>
    </ligandPart>
</feature>
<evidence type="ECO:0000256" key="11">
    <source>
        <dbReference type="ARBA" id="ARBA00043906"/>
    </source>
</evidence>
<dbReference type="SUPFAM" id="SSF52087">
    <property type="entry name" value="CRAL/TRIO domain"/>
    <property type="match status" value="1"/>
</dbReference>
<dbReference type="PROSITE" id="PS00086">
    <property type="entry name" value="CYTOCHROME_P450"/>
    <property type="match status" value="2"/>
</dbReference>
<keyword evidence="7" id="KW-0560">Oxidoreductase</keyword>
<evidence type="ECO:0000256" key="7">
    <source>
        <dbReference type="ARBA" id="ARBA00023002"/>
    </source>
</evidence>
<evidence type="ECO:0000256" key="9">
    <source>
        <dbReference type="ARBA" id="ARBA00023033"/>
    </source>
</evidence>
<comment type="similarity">
    <text evidence="3">Belongs to the cytochrome P450 family.</text>
</comment>
<dbReference type="PANTHER" id="PTHR24302">
    <property type="entry name" value="CYTOCHROME P450 FAMILY 3"/>
    <property type="match status" value="1"/>
</dbReference>
<dbReference type="InterPro" id="IPR011074">
    <property type="entry name" value="CRAL/TRIO_N_dom"/>
</dbReference>
<gene>
    <name evidence="14" type="ORF">ZHD862_LOCUS17966</name>
</gene>
<comment type="subcellular location">
    <subcellularLocation>
        <location evidence="2">Endoplasmic reticulum membrane</location>
    </subcellularLocation>
</comment>
<keyword evidence="10" id="KW-0472">Membrane</keyword>
<evidence type="ECO:0000256" key="4">
    <source>
        <dbReference type="ARBA" id="ARBA00022617"/>
    </source>
</evidence>
<organism evidence="14 15">
    <name type="scientific">Rotaria sordida</name>
    <dbReference type="NCBI Taxonomy" id="392033"/>
    <lineage>
        <taxon>Eukaryota</taxon>
        <taxon>Metazoa</taxon>
        <taxon>Spiralia</taxon>
        <taxon>Gnathifera</taxon>
        <taxon>Rotifera</taxon>
        <taxon>Eurotatoria</taxon>
        <taxon>Bdelloidea</taxon>
        <taxon>Philodinida</taxon>
        <taxon>Philodinidae</taxon>
        <taxon>Rotaria</taxon>
    </lineage>
</organism>
<dbReference type="SMART" id="SM01100">
    <property type="entry name" value="CRAL_TRIO_N"/>
    <property type="match status" value="1"/>
</dbReference>
<accession>A0A814PMT9</accession>
<dbReference type="FunFam" id="1.10.630.10:FF:000182">
    <property type="entry name" value="Cytochrome P450 3A4"/>
    <property type="match status" value="1"/>
</dbReference>
<dbReference type="InterPro" id="IPR002401">
    <property type="entry name" value="Cyt_P450_E_grp-I"/>
</dbReference>
<proteinExistence type="inferred from homology"/>
<dbReference type="InterPro" id="IPR001128">
    <property type="entry name" value="Cyt_P450"/>
</dbReference>
<dbReference type="Gene3D" id="3.40.525.10">
    <property type="entry name" value="CRAL-TRIO lipid binding domain"/>
    <property type="match status" value="1"/>
</dbReference>
<dbReference type="GO" id="GO:0008395">
    <property type="term" value="F:steroid hydroxylase activity"/>
    <property type="evidence" value="ECO:0007669"/>
    <property type="project" value="TreeGrafter"/>
</dbReference>
<evidence type="ECO:0000313" key="15">
    <source>
        <dbReference type="Proteomes" id="UP000663864"/>
    </source>
</evidence>
<feature type="domain" description="CRAL-TRIO" evidence="13">
    <location>
        <begin position="117"/>
        <end position="262"/>
    </location>
</feature>
<evidence type="ECO:0000256" key="5">
    <source>
        <dbReference type="ARBA" id="ARBA00022723"/>
    </source>
</evidence>
<keyword evidence="9" id="KW-0503">Monooxygenase</keyword>
<evidence type="ECO:0000256" key="3">
    <source>
        <dbReference type="ARBA" id="ARBA00010617"/>
    </source>
</evidence>
<dbReference type="CDD" id="cd11055">
    <property type="entry name" value="CYP3A-like"/>
    <property type="match status" value="2"/>
</dbReference>
<protein>
    <recommendedName>
        <fullName evidence="13">CRAL-TRIO domain-containing protein</fullName>
    </recommendedName>
</protein>
<keyword evidence="6" id="KW-0256">Endoplasmic reticulum</keyword>
<dbReference type="Gene3D" id="1.10.630.10">
    <property type="entry name" value="Cytochrome P450"/>
    <property type="match status" value="2"/>
</dbReference>
<dbReference type="GO" id="GO:0016705">
    <property type="term" value="F:oxidoreductase activity, acting on paired donors, with incorporation or reduction of molecular oxygen"/>
    <property type="evidence" value="ECO:0007669"/>
    <property type="project" value="InterPro"/>
</dbReference>
<evidence type="ECO:0000256" key="1">
    <source>
        <dbReference type="ARBA" id="ARBA00001971"/>
    </source>
</evidence>
<dbReference type="SUPFAM" id="SSF48264">
    <property type="entry name" value="Cytochrome P450"/>
    <property type="match status" value="2"/>
</dbReference>
<evidence type="ECO:0000256" key="2">
    <source>
        <dbReference type="ARBA" id="ARBA00004586"/>
    </source>
</evidence>
<dbReference type="InterPro" id="IPR036396">
    <property type="entry name" value="Cyt_P450_sf"/>
</dbReference>
<dbReference type="SUPFAM" id="SSF46938">
    <property type="entry name" value="CRAL/TRIO N-terminal domain"/>
    <property type="match status" value="1"/>
</dbReference>
<dbReference type="GO" id="GO:0020037">
    <property type="term" value="F:heme binding"/>
    <property type="evidence" value="ECO:0007669"/>
    <property type="project" value="InterPro"/>
</dbReference>
<comment type="caution">
    <text evidence="14">The sequence shown here is derived from an EMBL/GenBank/DDBJ whole genome shotgun (WGS) entry which is preliminary data.</text>
</comment>
<dbReference type="SMART" id="SM00516">
    <property type="entry name" value="SEC14"/>
    <property type="match status" value="1"/>
</dbReference>
<dbReference type="Pfam" id="PF00067">
    <property type="entry name" value="p450"/>
    <property type="match status" value="2"/>
</dbReference>
<comment type="function">
    <text evidence="11">Cytochromes P450 are a group of heme-thiolate monooxygenases. They oxidize a variety of structurally unrelated compounds, including steroids, fatty acids, and xenobiotics.</text>
</comment>
<dbReference type="InterPro" id="IPR001251">
    <property type="entry name" value="CRAL-TRIO_dom"/>
</dbReference>
<name>A0A814PMT9_9BILA</name>
<comment type="cofactor">
    <cofactor evidence="1 12">
        <name>heme</name>
        <dbReference type="ChEBI" id="CHEBI:30413"/>
    </cofactor>
</comment>
<dbReference type="PROSITE" id="PS50191">
    <property type="entry name" value="CRAL_TRIO"/>
    <property type="match status" value="1"/>
</dbReference>
<dbReference type="InterPro" id="IPR036865">
    <property type="entry name" value="CRAL-TRIO_dom_sf"/>
</dbReference>
<dbReference type="InterPro" id="IPR036273">
    <property type="entry name" value="CRAL/TRIO_N_dom_sf"/>
</dbReference>
<reference evidence="14" key="1">
    <citation type="submission" date="2021-02" db="EMBL/GenBank/DDBJ databases">
        <authorList>
            <person name="Nowell W R."/>
        </authorList>
    </citation>
    <scope>NUCLEOTIDE SEQUENCE</scope>
</reference>
<dbReference type="InterPro" id="IPR050705">
    <property type="entry name" value="Cytochrome_P450_3A"/>
</dbReference>
<dbReference type="Proteomes" id="UP000663864">
    <property type="component" value="Unassembled WGS sequence"/>
</dbReference>
<dbReference type="Pfam" id="PF03765">
    <property type="entry name" value="CRAL_TRIO_N"/>
    <property type="match status" value="1"/>
</dbReference>
<evidence type="ECO:0000259" key="13">
    <source>
        <dbReference type="PROSITE" id="PS50191"/>
    </source>
</evidence>
<dbReference type="FunFam" id="1.10.630.10:FF:000003">
    <property type="entry name" value="cytochrome P450 3A12-like isoform X2"/>
    <property type="match status" value="1"/>
</dbReference>
<evidence type="ECO:0000313" key="14">
    <source>
        <dbReference type="EMBL" id="CAF1108165.1"/>
    </source>
</evidence>
<dbReference type="PRINTS" id="PR00463">
    <property type="entry name" value="EP450I"/>
</dbReference>
<keyword evidence="8 12" id="KW-0408">Iron</keyword>
<dbReference type="EMBL" id="CAJNOT010000913">
    <property type="protein sequence ID" value="CAF1108165.1"/>
    <property type="molecule type" value="Genomic_DNA"/>
</dbReference>
<sequence length="1363" mass="160326">MSANDPGHINDLSKDQEESLKNFWISIIDKITNKNKISLEDFYDSTYGNELFNLFASDNPDVVLLRRLRARKWNVNLALEQLINTLEWRFQWGVNQLVAKGESELSYQEILTGKTFYIGYDRFGRPINYISVKNHIKGQFPSETTEKLTVLSMEIGRKLLHCPVESVTLIFDMTEFSMKNMDYQHTYFLFNLLQNYYPESLGLALIVNAPWIFNRCWYIIKRWLDPVVENKVHFINNIDELTKFIDLSNIPKHLNGNKPDFNYIPPTEQDNIMLSAFQNDFSGNKKARENHQQASINYLRITYQWAQTNHNKDLLEQRKKAMEQLRDAYEQLIPYITTRTHYHRYGLIEEPIFYKTYQRIQQENQQEIVVVAYFWRLRQAYEFFKQLNIPGPPPILFFGNFLELIKSKRLSISMKQWTEKYGRIFGYFEGHTPILVISDPDILQDVFIKSFSNFHSRRPFAFEEQHTKKVHLFSATGLRWKRQRFVINPTFSSAKLKQMSPVIHRCIGIFMKKMSEQYNKGQPFDIYAYFKRFTMDTIWSCGFGLETDMQNNINNPYLIFSQNIFNEDNTFRILVLLSLFITELNTVWLKLYHISNFIRYWLPRIFPLTRKFIQEIPDLWIIRQAYTMMEKRGQMAPTNRTDLIQLMLESASNEDLIQDDKAFAVRGEEKDNEPLLIRKLTKHEIATNIYLFMIAGYETTSTALSYITYVLATHPNEQQKLQHEIDTHFSPETDDDMPSYDTVSQIEYLDMFIRETLRMYPIAPVVVNRQSSEDFHIKGIGTIPAGTSIAVDMYSLHYDPDLWGPVDPHIFYPERFETKRHAMAWVPFGAGPRNCVGMRFALIELKMALVRLLKTYSIVDCGDQTCKPFVNLKEYIVIAPEQVIWTKKYGRIFGYFEGHTPILVISDPDILQDVFIKSFSNFHSRRSFPLADQNAKLVNMFSASGLRWKRQRFIINPTFSSAKLKQMTPLINRSINMLMKKMSEQYNKGQPFDIYAYYKRFTMDTIWSCAFGLDTDMQNNINNPYLIHSQQLFGEKVNVRLIVLIALFINELNKFWRKIHLSIGAISYWCRHYIPITKRFINEDPPTWIMKQAYKIIEKHQKVGQTNRTDLLQLMFESASDEELIQDSRATDITNEETEIEPPLIRKLTKHEIVSNIFLFMIAGYETTSTALSYITYILATHPNEQQKLQHEIDTHFNPETDDDMPSYDTVLQIEYLDMFIRETLRMYPIAPVVVNRQSSEDFHIKGIGTIPAGTSIAVDMYSLHYDPDLWGPVDPHIFYPERFETKRHAMAWVPFGAGPRNCVGMRFALIELKMALVRLLKTYSIVDCGDQTHKSFEQLTETFVIAPREVIIRLERRDEYHV</sequence>
<dbReference type="Pfam" id="PF00650">
    <property type="entry name" value="CRAL_TRIO"/>
    <property type="match status" value="1"/>
</dbReference>
<dbReference type="PRINTS" id="PR00385">
    <property type="entry name" value="P450"/>
</dbReference>
<dbReference type="GO" id="GO:0005789">
    <property type="term" value="C:endoplasmic reticulum membrane"/>
    <property type="evidence" value="ECO:0007669"/>
    <property type="project" value="UniProtKB-SubCell"/>
</dbReference>
<keyword evidence="5 12" id="KW-0479">Metal-binding</keyword>
<keyword evidence="4 12" id="KW-0349">Heme</keyword>
<evidence type="ECO:0000256" key="8">
    <source>
        <dbReference type="ARBA" id="ARBA00023004"/>
    </source>
</evidence>
<dbReference type="PANTHER" id="PTHR24302:SF15">
    <property type="entry name" value="FATTY-ACID PEROXYGENASE"/>
    <property type="match status" value="1"/>
</dbReference>
<evidence type="ECO:0000256" key="12">
    <source>
        <dbReference type="PIRSR" id="PIRSR602401-1"/>
    </source>
</evidence>
<dbReference type="GO" id="GO:0005506">
    <property type="term" value="F:iron ion binding"/>
    <property type="evidence" value="ECO:0007669"/>
    <property type="project" value="InterPro"/>
</dbReference>
<dbReference type="CDD" id="cd00170">
    <property type="entry name" value="SEC14"/>
    <property type="match status" value="1"/>
</dbReference>